<dbReference type="EMBL" id="QEAQ01000002">
    <property type="protein sequence ID" value="TPX62682.1"/>
    <property type="molecule type" value="Genomic_DNA"/>
</dbReference>
<evidence type="ECO:0000313" key="7">
    <source>
        <dbReference type="Proteomes" id="UP000318582"/>
    </source>
</evidence>
<evidence type="ECO:0000259" key="4">
    <source>
        <dbReference type="Pfam" id="PF01709"/>
    </source>
</evidence>
<comment type="similarity">
    <text evidence="2">Belongs to the TACO1 family.</text>
</comment>
<reference evidence="6 7" key="1">
    <citation type="journal article" date="2019" name="Sci. Rep.">
        <title>Comparative genomics of chytrid fungi reveal insights into the obligate biotrophic and pathogenic lifestyle of Synchytrium endobioticum.</title>
        <authorList>
            <person name="van de Vossenberg B.T.L.H."/>
            <person name="Warris S."/>
            <person name="Nguyen H.D.T."/>
            <person name="van Gent-Pelzer M.P.E."/>
            <person name="Joly D.L."/>
            <person name="van de Geest H.C."/>
            <person name="Bonants P.J.M."/>
            <person name="Smith D.S."/>
            <person name="Levesque C.A."/>
            <person name="van der Lee T.A.J."/>
        </authorList>
    </citation>
    <scope>NUCLEOTIDE SEQUENCE [LARGE SCALE GENOMIC DNA]</scope>
    <source>
        <strain evidence="6 7">CBS 809.83</strain>
    </source>
</reference>
<dbReference type="PANTHER" id="PTHR12532:SF0">
    <property type="entry name" value="TRANSLATIONAL ACTIVATOR OF CYTOCHROME C OXIDASE 1"/>
    <property type="match status" value="1"/>
</dbReference>
<evidence type="ECO:0000256" key="3">
    <source>
        <dbReference type="SAM" id="MobiDB-lite"/>
    </source>
</evidence>
<dbReference type="PANTHER" id="PTHR12532">
    <property type="entry name" value="TRANSLATIONAL ACTIVATOR OF CYTOCHROME C OXIDASE 1"/>
    <property type="match status" value="1"/>
</dbReference>
<feature type="domain" description="TACO1/YebC-like N-terminal" evidence="5">
    <location>
        <begin position="33"/>
        <end position="105"/>
    </location>
</feature>
<dbReference type="InterPro" id="IPR048300">
    <property type="entry name" value="TACO1_YebC-like_2nd/3rd_dom"/>
</dbReference>
<dbReference type="InterPro" id="IPR017856">
    <property type="entry name" value="Integrase-like_N"/>
</dbReference>
<dbReference type="Pfam" id="PF01709">
    <property type="entry name" value="Transcrip_reg"/>
    <property type="match status" value="1"/>
</dbReference>
<dbReference type="AlphaFoldDB" id="A0A507EFX5"/>
<feature type="domain" description="TACO1/YebC-like second and third" evidence="4">
    <location>
        <begin position="116"/>
        <end position="271"/>
    </location>
</feature>
<dbReference type="Gene3D" id="1.10.10.200">
    <property type="match status" value="1"/>
</dbReference>
<accession>A0A507EFX5</accession>
<sequence length="272" mass="29202">MLSVVTGFRAVLGAGCHRGPGSSHSQVRHAGHNKWSKIKKLKGANDLQRAKRTSKITSQIISSVKAGGGETDPAHNLYLASALQMAREHQMPKATLETALKKAVGGGSDGTEDLHSSVYEGLAPPGVAIIIEALTANKNRAFAEIRHALTKRGGSMTPVSYLFTKRGRIVFGAGSSGHSLSEMEENAIEAEVEDIVNLDETDQTVEVYCGVKDVLAITKKLSKIGYEMKEFEMAYISSEKVDVPEDAAENFGSLLDQLEGMDDVVKVHHNAS</sequence>
<dbReference type="SUPFAM" id="SSF75625">
    <property type="entry name" value="YebC-like"/>
    <property type="match status" value="1"/>
</dbReference>
<keyword evidence="7" id="KW-1185">Reference proteome</keyword>
<evidence type="ECO:0000259" key="5">
    <source>
        <dbReference type="Pfam" id="PF20772"/>
    </source>
</evidence>
<dbReference type="InterPro" id="IPR049083">
    <property type="entry name" value="TACO1_YebC_N"/>
</dbReference>
<evidence type="ECO:0000256" key="1">
    <source>
        <dbReference type="ARBA" id="ARBA00004173"/>
    </source>
</evidence>
<dbReference type="FunFam" id="1.10.10.200:FF:000002">
    <property type="entry name" value="Probable transcriptional regulatory protein CLM62_37755"/>
    <property type="match status" value="1"/>
</dbReference>
<protein>
    <submittedName>
        <fullName evidence="6">Uncharacterized protein</fullName>
    </submittedName>
</protein>
<dbReference type="Gene3D" id="3.30.70.980">
    <property type="match status" value="2"/>
</dbReference>
<feature type="region of interest" description="Disordered" evidence="3">
    <location>
        <begin position="15"/>
        <end position="35"/>
    </location>
</feature>
<comment type="caution">
    <text evidence="6">The sequence shown here is derived from an EMBL/GenBank/DDBJ whole genome shotgun (WGS) entry which is preliminary data.</text>
</comment>
<feature type="compositionally biased region" description="Basic residues" evidence="3">
    <location>
        <begin position="26"/>
        <end position="35"/>
    </location>
</feature>
<organism evidence="6 7">
    <name type="scientific">Powellomyces hirtus</name>
    <dbReference type="NCBI Taxonomy" id="109895"/>
    <lineage>
        <taxon>Eukaryota</taxon>
        <taxon>Fungi</taxon>
        <taxon>Fungi incertae sedis</taxon>
        <taxon>Chytridiomycota</taxon>
        <taxon>Chytridiomycota incertae sedis</taxon>
        <taxon>Chytridiomycetes</taxon>
        <taxon>Spizellomycetales</taxon>
        <taxon>Powellomycetaceae</taxon>
        <taxon>Powellomyces</taxon>
    </lineage>
</organism>
<name>A0A507EFX5_9FUNG</name>
<dbReference type="Pfam" id="PF20772">
    <property type="entry name" value="TACO1_YebC_N"/>
    <property type="match status" value="1"/>
</dbReference>
<dbReference type="Proteomes" id="UP000318582">
    <property type="component" value="Unassembled WGS sequence"/>
</dbReference>
<dbReference type="InterPro" id="IPR002876">
    <property type="entry name" value="Transcrip_reg_TACO1-like"/>
</dbReference>
<gene>
    <name evidence="6" type="ORF">PhCBS80983_g00363</name>
</gene>
<proteinExistence type="inferred from homology"/>
<dbReference type="InterPro" id="IPR029072">
    <property type="entry name" value="YebC-like"/>
</dbReference>
<dbReference type="HAMAP" id="MF_00693">
    <property type="entry name" value="Transcrip_reg_TACO1"/>
    <property type="match status" value="1"/>
</dbReference>
<evidence type="ECO:0000256" key="2">
    <source>
        <dbReference type="ARBA" id="ARBA00008724"/>
    </source>
</evidence>
<evidence type="ECO:0000313" key="6">
    <source>
        <dbReference type="EMBL" id="TPX62682.1"/>
    </source>
</evidence>
<comment type="subcellular location">
    <subcellularLocation>
        <location evidence="1">Mitochondrion</location>
    </subcellularLocation>
</comment>
<dbReference type="GO" id="GO:0005739">
    <property type="term" value="C:mitochondrion"/>
    <property type="evidence" value="ECO:0007669"/>
    <property type="project" value="UniProtKB-SubCell"/>
</dbReference>
<dbReference type="InterPro" id="IPR026564">
    <property type="entry name" value="Transcrip_reg_TACO1-like_dom3"/>
</dbReference>
<dbReference type="STRING" id="109895.A0A507EFX5"/>